<feature type="compositionally biased region" description="Pro residues" evidence="1">
    <location>
        <begin position="57"/>
        <end position="87"/>
    </location>
</feature>
<evidence type="ECO:0000256" key="2">
    <source>
        <dbReference type="SAM" id="SignalP"/>
    </source>
</evidence>
<keyword evidence="2" id="KW-0732">Signal</keyword>
<feature type="chain" id="PRO_5043461098" evidence="2">
    <location>
        <begin position="37"/>
        <end position="243"/>
    </location>
</feature>
<protein>
    <submittedName>
        <fullName evidence="3">Uncharacterized protein</fullName>
    </submittedName>
</protein>
<comment type="caution">
    <text evidence="3">The sequence shown here is derived from an EMBL/GenBank/DDBJ whole genome shotgun (WGS) entry which is preliminary data.</text>
</comment>
<sequence>SSTEGLGCLYTEQVTIKMKSIMLLAILLFLSGTTLGDNSYNPPINYQSPPSGYGASPKPPSGYGPPPKAPSGYGPPPKAPSGYGPPPKPHHEQCYAEKCTDAIVITKTGFYSRVVTETIPSIVPVYSQSLTTTIYSTDVTKYKTECYPVPTVIYNVKFYTTTSTHYIDECIPTKRTKVITNYVPSSYPVTINQCHQSQVYHTVPSINIQTHEVPVTTFYLTGSVKQWTTYEPTSTMEYHPVCT</sequence>
<keyword evidence="4" id="KW-1185">Reference proteome</keyword>
<feature type="region of interest" description="Disordered" evidence="1">
    <location>
        <begin position="41"/>
        <end position="90"/>
    </location>
</feature>
<evidence type="ECO:0000313" key="3">
    <source>
        <dbReference type="EMBL" id="CAL4069102.1"/>
    </source>
</evidence>
<proteinExistence type="predicted"/>
<name>A0AAV2Q6H9_MEGNR</name>
<evidence type="ECO:0000313" key="4">
    <source>
        <dbReference type="Proteomes" id="UP001497623"/>
    </source>
</evidence>
<feature type="signal peptide" evidence="2">
    <location>
        <begin position="1"/>
        <end position="36"/>
    </location>
</feature>
<feature type="non-terminal residue" evidence="3">
    <location>
        <position position="1"/>
    </location>
</feature>
<reference evidence="3 4" key="1">
    <citation type="submission" date="2024-05" db="EMBL/GenBank/DDBJ databases">
        <authorList>
            <person name="Wallberg A."/>
        </authorList>
    </citation>
    <scope>NUCLEOTIDE SEQUENCE [LARGE SCALE GENOMIC DNA]</scope>
</reference>
<evidence type="ECO:0000256" key="1">
    <source>
        <dbReference type="SAM" id="MobiDB-lite"/>
    </source>
</evidence>
<gene>
    <name evidence="3" type="ORF">MNOR_LOCUS7635</name>
</gene>
<feature type="non-terminal residue" evidence="3">
    <location>
        <position position="243"/>
    </location>
</feature>
<accession>A0AAV2Q6H9</accession>
<dbReference type="AlphaFoldDB" id="A0AAV2Q6H9"/>
<organism evidence="3 4">
    <name type="scientific">Meganyctiphanes norvegica</name>
    <name type="common">Northern krill</name>
    <name type="synonym">Thysanopoda norvegica</name>
    <dbReference type="NCBI Taxonomy" id="48144"/>
    <lineage>
        <taxon>Eukaryota</taxon>
        <taxon>Metazoa</taxon>
        <taxon>Ecdysozoa</taxon>
        <taxon>Arthropoda</taxon>
        <taxon>Crustacea</taxon>
        <taxon>Multicrustacea</taxon>
        <taxon>Malacostraca</taxon>
        <taxon>Eumalacostraca</taxon>
        <taxon>Eucarida</taxon>
        <taxon>Euphausiacea</taxon>
        <taxon>Euphausiidae</taxon>
        <taxon>Meganyctiphanes</taxon>
    </lineage>
</organism>
<dbReference type="EMBL" id="CAXKWB010003400">
    <property type="protein sequence ID" value="CAL4069102.1"/>
    <property type="molecule type" value="Genomic_DNA"/>
</dbReference>
<dbReference type="Proteomes" id="UP001497623">
    <property type="component" value="Unassembled WGS sequence"/>
</dbReference>